<accession>A0A4Q9MP19</accession>
<evidence type="ECO:0000259" key="3">
    <source>
        <dbReference type="Pfam" id="PF26640"/>
    </source>
</evidence>
<name>A0A4Q9MP19_9APHY</name>
<evidence type="ECO:0000259" key="2">
    <source>
        <dbReference type="Pfam" id="PF06985"/>
    </source>
</evidence>
<dbReference type="InterPro" id="IPR058525">
    <property type="entry name" value="DUF8212"/>
</dbReference>
<feature type="region of interest" description="Disordered" evidence="1">
    <location>
        <begin position="603"/>
        <end position="659"/>
    </location>
</feature>
<dbReference type="Pfam" id="PF26640">
    <property type="entry name" value="DUF8212"/>
    <property type="match status" value="1"/>
</dbReference>
<feature type="domain" description="Heterokaryon incompatibility" evidence="2">
    <location>
        <begin position="24"/>
        <end position="117"/>
    </location>
</feature>
<protein>
    <submittedName>
        <fullName evidence="4">Heterokaryon incompatibility protein-domain-containing protein</fullName>
    </submittedName>
</protein>
<dbReference type="EMBL" id="ML143427">
    <property type="protein sequence ID" value="TBU27921.1"/>
    <property type="molecule type" value="Genomic_DNA"/>
</dbReference>
<dbReference type="PANTHER" id="PTHR10622:SF10">
    <property type="entry name" value="HET DOMAIN-CONTAINING PROTEIN"/>
    <property type="match status" value="1"/>
</dbReference>
<dbReference type="AlphaFoldDB" id="A0A4Q9MP19"/>
<reference evidence="4" key="1">
    <citation type="submission" date="2019-01" db="EMBL/GenBank/DDBJ databases">
        <title>Draft genome sequences of three monokaryotic isolates of the white-rot basidiomycete fungus Dichomitus squalens.</title>
        <authorList>
            <consortium name="DOE Joint Genome Institute"/>
            <person name="Lopez S.C."/>
            <person name="Andreopoulos B."/>
            <person name="Pangilinan J."/>
            <person name="Lipzen A."/>
            <person name="Riley R."/>
            <person name="Ahrendt S."/>
            <person name="Ng V."/>
            <person name="Barry K."/>
            <person name="Daum C."/>
            <person name="Grigoriev I.V."/>
            <person name="Hilden K.S."/>
            <person name="Makela M.R."/>
            <person name="de Vries R.P."/>
        </authorList>
    </citation>
    <scope>NUCLEOTIDE SEQUENCE [LARGE SCALE GENOMIC DNA]</scope>
    <source>
        <strain evidence="4">OM18370.1</strain>
    </source>
</reference>
<dbReference type="OrthoDB" id="2754356at2759"/>
<dbReference type="Pfam" id="PF06985">
    <property type="entry name" value="HET"/>
    <property type="match status" value="1"/>
</dbReference>
<feature type="domain" description="DUF8212" evidence="3">
    <location>
        <begin position="233"/>
        <end position="332"/>
    </location>
</feature>
<sequence length="770" mass="86550">MWLLSTDRAELHYFTGPEAVPGGYAILSHVWGKKEQLFHQTPKFDEDLPPERPNARDATASEKVRQICKIAERDRLRWLWDDTCCINKDSSSELSESINSMFRYYSLAAVCYAYLADVPIDRFSDDLKAPFAQSKWHRRGWTLQELIAATVVEFISADWQKLGTKMEHASLLSRITKIPVEVLLMEQPVSDISVAQRMSWACDRETTRLEDRAYSLMGIFSVNMTTLYGEGERAFQRLQEEIMKQTIDPSLLAWGRIEAVPVHDLHDYGVSHAHADSRSYLLARSPDDFAPRWSGRTTLSPTISHAVPAYSGWNKVPACTMTPYGCLSRLVCFDRGELTLAWTACHFQDEDTVETLSLWLILQRCPDPPPHDAKPLYHCGNKYARLAAIRLDTHRPSDPSFGLRSEELYIALWHTTPKRTAYPIPVALEHERIRTPFRITADSLRRVFWTADERINLDSVPTVRFDWDGHVPIAFHLSFSSGRGSVKKGLWLVLGVCDSVQPGQHYASFHPHPAEESPSADEYLTHSCEWDHISTWPEGQDDRGRPDGSRMCRIGKAGRSLTIILSFTPCPMYGPGVLVLGPGKEPVDKDALDNRYIDIRPSHQRRGMLTENDGRLAYGDHEPELRTQRQRDVASAASMRRRLASAQPTPSSPPSEALDLDTQAGLGAEIILSTTPQATHSDGARAMPRRSDRRLHSPEVAHDAHRSQSPSGAARSQAPSRPSGNARHSPSPRRPASEASFSNPTVRRGSRLPEAPEDVASARGSRRRKP</sequence>
<evidence type="ECO:0000313" key="4">
    <source>
        <dbReference type="EMBL" id="TBU27921.1"/>
    </source>
</evidence>
<organism evidence="4">
    <name type="scientific">Dichomitus squalens</name>
    <dbReference type="NCBI Taxonomy" id="114155"/>
    <lineage>
        <taxon>Eukaryota</taxon>
        <taxon>Fungi</taxon>
        <taxon>Dikarya</taxon>
        <taxon>Basidiomycota</taxon>
        <taxon>Agaricomycotina</taxon>
        <taxon>Agaricomycetes</taxon>
        <taxon>Polyporales</taxon>
        <taxon>Polyporaceae</taxon>
        <taxon>Dichomitus</taxon>
    </lineage>
</organism>
<dbReference type="PANTHER" id="PTHR10622">
    <property type="entry name" value="HET DOMAIN-CONTAINING PROTEIN"/>
    <property type="match status" value="1"/>
</dbReference>
<proteinExistence type="predicted"/>
<dbReference type="InterPro" id="IPR010730">
    <property type="entry name" value="HET"/>
</dbReference>
<feature type="region of interest" description="Disordered" evidence="1">
    <location>
        <begin position="672"/>
        <end position="770"/>
    </location>
</feature>
<feature type="compositionally biased region" description="Basic and acidic residues" evidence="1">
    <location>
        <begin position="694"/>
        <end position="706"/>
    </location>
</feature>
<gene>
    <name evidence="4" type="ORF">BD311DRAFT_807408</name>
</gene>
<evidence type="ECO:0000256" key="1">
    <source>
        <dbReference type="SAM" id="MobiDB-lite"/>
    </source>
</evidence>
<feature type="compositionally biased region" description="Low complexity" evidence="1">
    <location>
        <begin position="634"/>
        <end position="657"/>
    </location>
</feature>
<dbReference type="Proteomes" id="UP000292957">
    <property type="component" value="Unassembled WGS sequence"/>
</dbReference>
<feature type="compositionally biased region" description="Basic and acidic residues" evidence="1">
    <location>
        <begin position="612"/>
        <end position="632"/>
    </location>
</feature>